<name>A0ABS0D9Z6_9NOCA</name>
<evidence type="ECO:0000313" key="3">
    <source>
        <dbReference type="EMBL" id="MBF6355282.1"/>
    </source>
</evidence>
<evidence type="ECO:0000256" key="1">
    <source>
        <dbReference type="SAM" id="MobiDB-lite"/>
    </source>
</evidence>
<keyword evidence="4" id="KW-1185">Reference proteome</keyword>
<proteinExistence type="predicted"/>
<dbReference type="EMBL" id="JADLQN010000001">
    <property type="protein sequence ID" value="MBF6355282.1"/>
    <property type="molecule type" value="Genomic_DNA"/>
</dbReference>
<evidence type="ECO:0000256" key="2">
    <source>
        <dbReference type="SAM" id="SignalP"/>
    </source>
</evidence>
<evidence type="ECO:0000313" key="4">
    <source>
        <dbReference type="Proteomes" id="UP000707731"/>
    </source>
</evidence>
<feature type="signal peptide" evidence="2">
    <location>
        <begin position="1"/>
        <end position="28"/>
    </location>
</feature>
<accession>A0ABS0D9Z6</accession>
<evidence type="ECO:0008006" key="5">
    <source>
        <dbReference type="Google" id="ProtNLM"/>
    </source>
</evidence>
<feature type="region of interest" description="Disordered" evidence="1">
    <location>
        <begin position="33"/>
        <end position="67"/>
    </location>
</feature>
<comment type="caution">
    <text evidence="3">The sequence shown here is derived from an EMBL/GenBank/DDBJ whole genome shotgun (WGS) entry which is preliminary data.</text>
</comment>
<gene>
    <name evidence="3" type="ORF">IU449_12130</name>
</gene>
<sequence length="114" mass="11567">MKQHSSSHPARNAATVAAVAAVALATLAGTGTATGEPLRLEYPASTSTPSGSGNAATGSVDTTGSTEGDPFVGSAVMAWIIDDPSLLIRLPVWWVTCHLQSASGDETCWGNGRL</sequence>
<keyword evidence="2" id="KW-0732">Signal</keyword>
<protein>
    <recommendedName>
        <fullName evidence="5">Secreted protein</fullName>
    </recommendedName>
</protein>
<feature type="chain" id="PRO_5047051969" description="Secreted protein" evidence="2">
    <location>
        <begin position="29"/>
        <end position="114"/>
    </location>
</feature>
<dbReference type="RefSeq" id="WP_195001898.1">
    <property type="nucleotide sequence ID" value="NZ_JADLQN010000001.1"/>
</dbReference>
<organism evidence="3 4">
    <name type="scientific">Nocardia higoensis</name>
    <dbReference type="NCBI Taxonomy" id="228599"/>
    <lineage>
        <taxon>Bacteria</taxon>
        <taxon>Bacillati</taxon>
        <taxon>Actinomycetota</taxon>
        <taxon>Actinomycetes</taxon>
        <taxon>Mycobacteriales</taxon>
        <taxon>Nocardiaceae</taxon>
        <taxon>Nocardia</taxon>
    </lineage>
</organism>
<dbReference type="Proteomes" id="UP000707731">
    <property type="component" value="Unassembled WGS sequence"/>
</dbReference>
<feature type="compositionally biased region" description="Polar residues" evidence="1">
    <location>
        <begin position="44"/>
        <end position="66"/>
    </location>
</feature>
<reference evidence="3 4" key="1">
    <citation type="submission" date="2020-10" db="EMBL/GenBank/DDBJ databases">
        <title>Identification of Nocardia species via Next-generation sequencing and recognition of intraspecies genetic diversity.</title>
        <authorList>
            <person name="Li P."/>
            <person name="Li P."/>
            <person name="Lu B."/>
        </authorList>
    </citation>
    <scope>NUCLEOTIDE SEQUENCE [LARGE SCALE GENOMIC DNA]</scope>
    <source>
        <strain evidence="3 4">BJ06-0143</strain>
    </source>
</reference>